<protein>
    <submittedName>
        <fullName evidence="2">Antibiotic biosynthesis monooxygenase</fullName>
    </submittedName>
</protein>
<dbReference type="SUPFAM" id="SSF54909">
    <property type="entry name" value="Dimeric alpha+beta barrel"/>
    <property type="match status" value="1"/>
</dbReference>
<name>A0A5C7AY52_9FLAO</name>
<accession>A0A5C7AY52</accession>
<dbReference type="RefSeq" id="WP_147132060.1">
    <property type="nucleotide sequence ID" value="NZ_VOSC01000012.1"/>
</dbReference>
<dbReference type="Proteomes" id="UP000321790">
    <property type="component" value="Unassembled WGS sequence"/>
</dbReference>
<dbReference type="Pfam" id="PF03992">
    <property type="entry name" value="ABM"/>
    <property type="match status" value="1"/>
</dbReference>
<comment type="caution">
    <text evidence="2">The sequence shown here is derived from an EMBL/GenBank/DDBJ whole genome shotgun (WGS) entry which is preliminary data.</text>
</comment>
<gene>
    <name evidence="2" type="ORF">FUA26_04360</name>
</gene>
<dbReference type="EMBL" id="VOSC01000012">
    <property type="protein sequence ID" value="TXE13034.1"/>
    <property type="molecule type" value="Genomic_DNA"/>
</dbReference>
<dbReference type="InterPro" id="IPR007138">
    <property type="entry name" value="ABM_dom"/>
</dbReference>
<feature type="domain" description="ABM" evidence="1">
    <location>
        <begin position="1"/>
        <end position="62"/>
    </location>
</feature>
<proteinExistence type="predicted"/>
<sequence>MYIVIYAFKVKSNKESSFLESWRALTKLIYQYEGSLGSRLHKKEPLLFIAYAQWPDSKTFENAGKNLPIEANTYRDTMRNACESIEVLEKLEVTDDLLMKKVYD</sequence>
<keyword evidence="2" id="KW-0503">Monooxygenase</keyword>
<dbReference type="GO" id="GO:0004497">
    <property type="term" value="F:monooxygenase activity"/>
    <property type="evidence" value="ECO:0007669"/>
    <property type="project" value="UniProtKB-KW"/>
</dbReference>
<dbReference type="AlphaFoldDB" id="A0A5C7AY52"/>
<dbReference type="OrthoDB" id="6105906at2"/>
<keyword evidence="3" id="KW-1185">Reference proteome</keyword>
<dbReference type="InterPro" id="IPR011008">
    <property type="entry name" value="Dimeric_a/b-barrel"/>
</dbReference>
<evidence type="ECO:0000313" key="3">
    <source>
        <dbReference type="Proteomes" id="UP000321790"/>
    </source>
</evidence>
<evidence type="ECO:0000259" key="1">
    <source>
        <dbReference type="Pfam" id="PF03992"/>
    </source>
</evidence>
<dbReference type="Gene3D" id="3.30.70.100">
    <property type="match status" value="1"/>
</dbReference>
<reference evidence="3" key="1">
    <citation type="submission" date="2019-08" db="EMBL/GenBank/DDBJ databases">
        <title>Seonamhaeicola sediminis sp. nov., isolated from marine sediment.</title>
        <authorList>
            <person name="Cao W.R."/>
        </authorList>
    </citation>
    <scope>NUCLEOTIDE SEQUENCE [LARGE SCALE GENOMIC DNA]</scope>
    <source>
        <strain evidence="3">Gy8</strain>
    </source>
</reference>
<keyword evidence="2" id="KW-0560">Oxidoreductase</keyword>
<evidence type="ECO:0000313" key="2">
    <source>
        <dbReference type="EMBL" id="TXE13034.1"/>
    </source>
</evidence>
<organism evidence="2 3">
    <name type="scientific">Seonamhaeicola algicola</name>
    <dbReference type="NCBI Taxonomy" id="1719036"/>
    <lineage>
        <taxon>Bacteria</taxon>
        <taxon>Pseudomonadati</taxon>
        <taxon>Bacteroidota</taxon>
        <taxon>Flavobacteriia</taxon>
        <taxon>Flavobacteriales</taxon>
        <taxon>Flavobacteriaceae</taxon>
    </lineage>
</organism>